<dbReference type="InterPro" id="IPR036086">
    <property type="entry name" value="ParB/Sulfiredoxin_sf"/>
</dbReference>
<dbReference type="SUPFAM" id="SSF110849">
    <property type="entry name" value="ParB/Sulfiredoxin"/>
    <property type="match status" value="1"/>
</dbReference>
<comment type="caution">
    <text evidence="2">The sequence shown here is derived from an EMBL/GenBank/DDBJ whole genome shotgun (WGS) entry which is preliminary data.</text>
</comment>
<protein>
    <submittedName>
        <fullName evidence="2">ParB family protein of integrating conjugative element (PFGI_1 class)</fullName>
    </submittedName>
</protein>
<proteinExistence type="predicted"/>
<dbReference type="RefSeq" id="WP_115946276.1">
    <property type="nucleotide sequence ID" value="NZ_QRDL01000004.1"/>
</dbReference>
<reference evidence="2 3" key="1">
    <citation type="submission" date="2018-07" db="EMBL/GenBank/DDBJ databases">
        <title>Genome sequencing of rice bacterial endophytes.</title>
        <authorList>
            <person name="Venturi V."/>
        </authorList>
    </citation>
    <scope>NUCLEOTIDE SEQUENCE [LARGE SCALE GENOMIC DNA]</scope>
    <source>
        <strain evidence="2 3">AG1002</strain>
    </source>
</reference>
<dbReference type="EMBL" id="QRDL01000004">
    <property type="protein sequence ID" value="RED02907.1"/>
    <property type="molecule type" value="Genomic_DNA"/>
</dbReference>
<dbReference type="InterPro" id="IPR022304">
    <property type="entry name" value="ICE_PFGI_1_ParB"/>
</dbReference>
<accession>A0A3D9EIT2</accession>
<feature type="region of interest" description="Disordered" evidence="1">
    <location>
        <begin position="324"/>
        <end position="353"/>
    </location>
</feature>
<evidence type="ECO:0000256" key="1">
    <source>
        <dbReference type="SAM" id="MobiDB-lite"/>
    </source>
</evidence>
<gene>
    <name evidence="2" type="ORF">DFO60_2943</name>
</gene>
<name>A0A3D9EIT2_ECTOL</name>
<evidence type="ECO:0000313" key="3">
    <source>
        <dbReference type="Proteomes" id="UP000256988"/>
    </source>
</evidence>
<dbReference type="AlphaFoldDB" id="A0A3D9EIT2"/>
<dbReference type="Proteomes" id="UP000256988">
    <property type="component" value="Unassembled WGS sequence"/>
</dbReference>
<dbReference type="NCBIfam" id="TIGR03764">
    <property type="entry name" value="ICE_PFGI_1_parB"/>
    <property type="match status" value="1"/>
</dbReference>
<feature type="compositionally biased region" description="Basic and acidic residues" evidence="1">
    <location>
        <begin position="44"/>
        <end position="57"/>
    </location>
</feature>
<feature type="region of interest" description="Disordered" evidence="1">
    <location>
        <begin position="1"/>
        <end position="61"/>
    </location>
</feature>
<evidence type="ECO:0000313" key="2">
    <source>
        <dbReference type="EMBL" id="RED02907.1"/>
    </source>
</evidence>
<feature type="compositionally biased region" description="Polar residues" evidence="1">
    <location>
        <begin position="375"/>
        <end position="385"/>
    </location>
</feature>
<organism evidence="2 3">
    <name type="scientific">Ectopseudomonas oleovorans</name>
    <name type="common">Pseudomonas oleovorans</name>
    <dbReference type="NCBI Taxonomy" id="301"/>
    <lineage>
        <taxon>Bacteria</taxon>
        <taxon>Pseudomonadati</taxon>
        <taxon>Pseudomonadota</taxon>
        <taxon>Gammaproteobacteria</taxon>
        <taxon>Pseudomonadales</taxon>
        <taxon>Pseudomonadaceae</taxon>
        <taxon>Ectopseudomonas</taxon>
    </lineage>
</organism>
<feature type="region of interest" description="Disordered" evidence="1">
    <location>
        <begin position="369"/>
        <end position="402"/>
    </location>
</feature>
<sequence length="522" mass="58043">MHTYPHEATGSDEPIKPDSLDPLARTVSGDAESHASRQGVPAKAHQDSPVEDSRLEPETYEAGTACESLRIVTLDELRPFDHNPRTLRNPAYDEIKASIRERGLDSVPVITRRTGESHYIIYSGGNTRLSILRELYAETGEERFSRLTCRYRPWTERGELEALTGHLAENELRGGLTFIERAKAIQRAQALYEQEAGRTLSQSELARRLNADGYPVRQSHISRMQEALRYLLPAIPTVLYAGLGRHQVERLAILRRACERTWQRLANHRGRHTFAELFQHVLAQFDSAGEHFCPRRVQDELIAQMAAALGMHYEALALDINHQETRQRALSQTPPLGSHAPGHTPNETGSGTTPRLMAIQQLIARHTDEPFAQPGNKSHMAQSSLGRDKSSEHATPHESVRIQPEQLREQIAHLAQQLARDAGVEPYVSVHTSHLGFSCTWPSDAYALQPTARTVLLLLHALNGTAQTLPLVDRAALADGLGALLQGQAGEIAPLSGPSLSLLFRLIRHTRRLNRLEAGSFS</sequence>
<feature type="compositionally biased region" description="Basic and acidic residues" evidence="1">
    <location>
        <begin position="386"/>
        <end position="402"/>
    </location>
</feature>